<name>A0A9W7EGK1_9STRA</name>
<sequence length="200" mass="20728">MQFSTFLLLLSLTLTSSFHLPPALRSSTSLSIQIAEVDATGNNLIVKKSLVKAQESGLLTKVYESGLLSSAKKAGVKLSSLEPFLKLADENPDLLILVEAAGPDILPLIPTIVDTAPALLPILATLIKVPSGLILAGGVASAGLAFGIVSTVPDDSVVNVAVQTLAVGVFGLGLPAVSFAGAKVRRSEERSDELGVQYLR</sequence>
<protein>
    <submittedName>
        <fullName evidence="3">Uncharacterized protein</fullName>
    </submittedName>
</protein>
<reference evidence="4" key="1">
    <citation type="journal article" date="2023" name="Commun. Biol.">
        <title>Genome analysis of Parmales, the sister group of diatoms, reveals the evolutionary specialization of diatoms from phago-mixotrophs to photoautotrophs.</title>
        <authorList>
            <person name="Ban H."/>
            <person name="Sato S."/>
            <person name="Yoshikawa S."/>
            <person name="Yamada K."/>
            <person name="Nakamura Y."/>
            <person name="Ichinomiya M."/>
            <person name="Sato N."/>
            <person name="Blanc-Mathieu R."/>
            <person name="Endo H."/>
            <person name="Kuwata A."/>
            <person name="Ogata H."/>
        </authorList>
    </citation>
    <scope>NUCLEOTIDE SEQUENCE [LARGE SCALE GENOMIC DNA]</scope>
</reference>
<feature type="chain" id="PRO_5040726439" evidence="2">
    <location>
        <begin position="18"/>
        <end position="200"/>
    </location>
</feature>
<evidence type="ECO:0000256" key="1">
    <source>
        <dbReference type="SAM" id="Phobius"/>
    </source>
</evidence>
<dbReference type="Proteomes" id="UP001162640">
    <property type="component" value="Unassembled WGS sequence"/>
</dbReference>
<dbReference type="EMBL" id="BLQM01000244">
    <property type="protein sequence ID" value="GMH78078.1"/>
    <property type="molecule type" value="Genomic_DNA"/>
</dbReference>
<evidence type="ECO:0000256" key="2">
    <source>
        <dbReference type="SAM" id="SignalP"/>
    </source>
</evidence>
<feature type="signal peptide" evidence="2">
    <location>
        <begin position="1"/>
        <end position="17"/>
    </location>
</feature>
<accession>A0A9W7EGK1</accession>
<feature type="transmembrane region" description="Helical" evidence="1">
    <location>
        <begin position="158"/>
        <end position="180"/>
    </location>
</feature>
<evidence type="ECO:0000313" key="4">
    <source>
        <dbReference type="Proteomes" id="UP001162640"/>
    </source>
</evidence>
<evidence type="ECO:0000313" key="3">
    <source>
        <dbReference type="EMBL" id="GMH78078.1"/>
    </source>
</evidence>
<feature type="transmembrane region" description="Helical" evidence="1">
    <location>
        <begin position="105"/>
        <end position="126"/>
    </location>
</feature>
<comment type="caution">
    <text evidence="3">The sequence shown here is derived from an EMBL/GenBank/DDBJ whole genome shotgun (WGS) entry which is preliminary data.</text>
</comment>
<organism evidence="3 4">
    <name type="scientific">Triparma laevis f. inornata</name>
    <dbReference type="NCBI Taxonomy" id="1714386"/>
    <lineage>
        <taxon>Eukaryota</taxon>
        <taxon>Sar</taxon>
        <taxon>Stramenopiles</taxon>
        <taxon>Ochrophyta</taxon>
        <taxon>Bolidophyceae</taxon>
        <taxon>Parmales</taxon>
        <taxon>Triparmaceae</taxon>
        <taxon>Triparma</taxon>
    </lineage>
</organism>
<keyword evidence="1" id="KW-0812">Transmembrane</keyword>
<gene>
    <name evidence="3" type="ORF">TL16_g07657</name>
</gene>
<proteinExistence type="predicted"/>
<keyword evidence="1" id="KW-0472">Membrane</keyword>
<keyword evidence="1" id="KW-1133">Transmembrane helix</keyword>
<keyword evidence="2" id="KW-0732">Signal</keyword>
<feature type="transmembrane region" description="Helical" evidence="1">
    <location>
        <begin position="133"/>
        <end position="152"/>
    </location>
</feature>
<dbReference type="AlphaFoldDB" id="A0A9W7EGK1"/>